<accession>A0A284RS77</accession>
<sequence>MRAGMTHIILLGDGAVLSLSQQMTVFGSIVAALVCIWSSRNMYQGDCVFVLLGKSLPIRQDREENGLNCDV</sequence>
<evidence type="ECO:0000313" key="1">
    <source>
        <dbReference type="EMBL" id="SJL11622.1"/>
    </source>
</evidence>
<proteinExistence type="predicted"/>
<keyword evidence="2" id="KW-1185">Reference proteome</keyword>
<dbReference type="EMBL" id="FUEG01000014">
    <property type="protein sequence ID" value="SJL11622.1"/>
    <property type="molecule type" value="Genomic_DNA"/>
</dbReference>
<organism evidence="1 2">
    <name type="scientific">Armillaria ostoyae</name>
    <name type="common">Armillaria root rot fungus</name>
    <dbReference type="NCBI Taxonomy" id="47428"/>
    <lineage>
        <taxon>Eukaryota</taxon>
        <taxon>Fungi</taxon>
        <taxon>Dikarya</taxon>
        <taxon>Basidiomycota</taxon>
        <taxon>Agaricomycotina</taxon>
        <taxon>Agaricomycetes</taxon>
        <taxon>Agaricomycetidae</taxon>
        <taxon>Agaricales</taxon>
        <taxon>Marasmiineae</taxon>
        <taxon>Physalacriaceae</taxon>
        <taxon>Armillaria</taxon>
    </lineage>
</organism>
<evidence type="ECO:0000313" key="2">
    <source>
        <dbReference type="Proteomes" id="UP000219338"/>
    </source>
</evidence>
<dbReference type="AlphaFoldDB" id="A0A284RS77"/>
<name>A0A284RS77_ARMOS</name>
<protein>
    <submittedName>
        <fullName evidence="1">Uncharacterized protein</fullName>
    </submittedName>
</protein>
<dbReference type="Proteomes" id="UP000219338">
    <property type="component" value="Unassembled WGS sequence"/>
</dbReference>
<gene>
    <name evidence="1" type="ORF">ARMOST_15028</name>
</gene>
<reference evidence="2" key="1">
    <citation type="journal article" date="2017" name="Nat. Ecol. Evol.">
        <title>Genome expansion and lineage-specific genetic innovations in the forest pathogenic fungi Armillaria.</title>
        <authorList>
            <person name="Sipos G."/>
            <person name="Prasanna A.N."/>
            <person name="Walter M.C."/>
            <person name="O'Connor E."/>
            <person name="Balint B."/>
            <person name="Krizsan K."/>
            <person name="Kiss B."/>
            <person name="Hess J."/>
            <person name="Varga T."/>
            <person name="Slot J."/>
            <person name="Riley R."/>
            <person name="Boka B."/>
            <person name="Rigling D."/>
            <person name="Barry K."/>
            <person name="Lee J."/>
            <person name="Mihaltcheva S."/>
            <person name="LaButti K."/>
            <person name="Lipzen A."/>
            <person name="Waldron R."/>
            <person name="Moloney N.M."/>
            <person name="Sperisen C."/>
            <person name="Kredics L."/>
            <person name="Vagvoelgyi C."/>
            <person name="Patrignani A."/>
            <person name="Fitzpatrick D."/>
            <person name="Nagy I."/>
            <person name="Doyle S."/>
            <person name="Anderson J.B."/>
            <person name="Grigoriev I.V."/>
            <person name="Gueldener U."/>
            <person name="Muensterkoetter M."/>
            <person name="Nagy L.G."/>
        </authorList>
    </citation>
    <scope>NUCLEOTIDE SEQUENCE [LARGE SCALE GENOMIC DNA]</scope>
    <source>
        <strain evidence="2">C18/9</strain>
    </source>
</reference>